<evidence type="ECO:0000256" key="1">
    <source>
        <dbReference type="ARBA" id="ARBA00022490"/>
    </source>
</evidence>
<dbReference type="InterPro" id="IPR014776">
    <property type="entry name" value="4pyrrole_Mease_sub2"/>
</dbReference>
<dbReference type="EC" id="2.1.1.198" evidence="7"/>
<keyword evidence="3 7" id="KW-0489">Methyltransferase</keyword>
<dbReference type="InterPro" id="IPR000878">
    <property type="entry name" value="4pyrrol_Mease"/>
</dbReference>
<feature type="domain" description="Tetrapyrrole methylase" evidence="6">
    <location>
        <begin position="1"/>
        <end position="201"/>
    </location>
</feature>
<dbReference type="PANTHER" id="PTHR46111:SF1">
    <property type="entry name" value="RIBOSOMAL RNA SMALL SUBUNIT METHYLTRANSFERASE I"/>
    <property type="match status" value="1"/>
</dbReference>
<evidence type="ECO:0000256" key="4">
    <source>
        <dbReference type="ARBA" id="ARBA00022679"/>
    </source>
</evidence>
<dbReference type="Proteomes" id="UP000786183">
    <property type="component" value="Unassembled WGS sequence"/>
</dbReference>
<evidence type="ECO:0000256" key="2">
    <source>
        <dbReference type="ARBA" id="ARBA00022552"/>
    </source>
</evidence>
<evidence type="ECO:0000313" key="8">
    <source>
        <dbReference type="Proteomes" id="UP000786183"/>
    </source>
</evidence>
<evidence type="ECO:0000259" key="6">
    <source>
        <dbReference type="Pfam" id="PF00590"/>
    </source>
</evidence>
<dbReference type="InterPro" id="IPR018063">
    <property type="entry name" value="SAM_MeTrfase_RsmI_CS"/>
</dbReference>
<dbReference type="PANTHER" id="PTHR46111">
    <property type="entry name" value="RIBOSOMAL RNA SMALL SUBUNIT METHYLTRANSFERASE I"/>
    <property type="match status" value="1"/>
</dbReference>
<dbReference type="CDD" id="cd11648">
    <property type="entry name" value="RsmI"/>
    <property type="match status" value="1"/>
</dbReference>
<dbReference type="GO" id="GO:0008168">
    <property type="term" value="F:methyltransferase activity"/>
    <property type="evidence" value="ECO:0007669"/>
    <property type="project" value="UniProtKB-KW"/>
</dbReference>
<gene>
    <name evidence="7" type="primary">rsmI</name>
    <name evidence="7" type="ORF">AVCANL283_04925</name>
</gene>
<dbReference type="SUPFAM" id="SSF53790">
    <property type="entry name" value="Tetrapyrrole methylase"/>
    <property type="match status" value="1"/>
</dbReference>
<keyword evidence="8" id="KW-1185">Reference proteome</keyword>
<reference evidence="7 8" key="1">
    <citation type="submission" date="2020-07" db="EMBL/GenBank/DDBJ databases">
        <title>Transfer of Campylobacter canadensis to the novel genus Avispirillum gen. nov., that also includes two novel species recovered from migratory waterfowl: Avispirillum anseris sp. nov. and Avispirillum brantae sp. nov.</title>
        <authorList>
            <person name="Miller W.G."/>
            <person name="Chapman M.H."/>
            <person name="Yee E."/>
            <person name="Inglis G.D."/>
        </authorList>
    </citation>
    <scope>NUCLEOTIDE SEQUENCE [LARGE SCALE GENOMIC DNA]</scope>
    <source>
        <strain evidence="7 8">L283</strain>
    </source>
</reference>
<dbReference type="Gene3D" id="3.30.950.10">
    <property type="entry name" value="Methyltransferase, Cobalt-precorrin-4 Transmethylase, Domain 2"/>
    <property type="match status" value="1"/>
</dbReference>
<dbReference type="RefSeq" id="WP_172234117.1">
    <property type="nucleotide sequence ID" value="NZ_CP035946.1"/>
</dbReference>
<dbReference type="Gene3D" id="3.40.1010.10">
    <property type="entry name" value="Cobalt-precorrin-4 Transmethylase, Domain 1"/>
    <property type="match status" value="1"/>
</dbReference>
<keyword evidence="5" id="KW-0949">S-adenosyl-L-methionine</keyword>
<dbReference type="GO" id="GO:0032259">
    <property type="term" value="P:methylation"/>
    <property type="evidence" value="ECO:0007669"/>
    <property type="project" value="UniProtKB-KW"/>
</dbReference>
<keyword evidence="2" id="KW-0698">rRNA processing</keyword>
<keyword evidence="1" id="KW-0963">Cytoplasm</keyword>
<dbReference type="EMBL" id="JACGBB010000008">
    <property type="protein sequence ID" value="MBZ7987443.1"/>
    <property type="molecule type" value="Genomic_DNA"/>
</dbReference>
<keyword evidence="4 7" id="KW-0808">Transferase</keyword>
<sequence>MLYFIPTPIGNLGDITFRSLEILKESDIIFCEDVRICKSLLNLLEKRFNLAFKNKVFYSLHSHNENKFDFSKIDFSLTCAYLSDAGMPAISDPGSVLVQYAQKNNIEYYVLPGANAALCAIVKSGFLKQQFIFYGFLNIKKNRENELINVMNLNYPVILYEAPSRIEQLINQIAKINPDKELFLIKEITKLHEKHFKNKAAFLAQSLKNENLNGEWVVIINNENSNDIARICQEDILCLDIAPKIKAKLLSKINNKSIKENYESLKC</sequence>
<evidence type="ECO:0000313" key="7">
    <source>
        <dbReference type="EMBL" id="MBZ7987443.1"/>
    </source>
</evidence>
<dbReference type="InterPro" id="IPR008189">
    <property type="entry name" value="rRNA_ssu_MeTfrase_I"/>
</dbReference>
<dbReference type="NCBIfam" id="TIGR00096">
    <property type="entry name" value="16S rRNA (cytidine(1402)-2'-O)-methyltransferase"/>
    <property type="match status" value="1"/>
</dbReference>
<evidence type="ECO:0000256" key="5">
    <source>
        <dbReference type="ARBA" id="ARBA00022691"/>
    </source>
</evidence>
<dbReference type="PIRSF" id="PIRSF005917">
    <property type="entry name" value="MTase_YraL"/>
    <property type="match status" value="1"/>
</dbReference>
<dbReference type="InterPro" id="IPR035996">
    <property type="entry name" value="4pyrrol_Methylase_sf"/>
</dbReference>
<dbReference type="PROSITE" id="PS01296">
    <property type="entry name" value="RSMI"/>
    <property type="match status" value="1"/>
</dbReference>
<evidence type="ECO:0000256" key="3">
    <source>
        <dbReference type="ARBA" id="ARBA00022603"/>
    </source>
</evidence>
<dbReference type="InterPro" id="IPR014777">
    <property type="entry name" value="4pyrrole_Mease_sub1"/>
</dbReference>
<organism evidence="7 8">
    <name type="scientific">Campylobacter canadensis</name>
    <dbReference type="NCBI Taxonomy" id="449520"/>
    <lineage>
        <taxon>Bacteria</taxon>
        <taxon>Pseudomonadati</taxon>
        <taxon>Campylobacterota</taxon>
        <taxon>Epsilonproteobacteria</taxon>
        <taxon>Campylobacterales</taxon>
        <taxon>Campylobacteraceae</taxon>
        <taxon>Campylobacter</taxon>
    </lineage>
</organism>
<protein>
    <submittedName>
        <fullName evidence="7">16S rRNA (Cytidine(1402)-2'-O)-methyltransferase</fullName>
        <ecNumber evidence="7">2.1.1.198</ecNumber>
    </submittedName>
</protein>
<accession>A0ABS7WRT6</accession>
<proteinExistence type="predicted"/>
<name>A0ABS7WRT6_9BACT</name>
<dbReference type="Pfam" id="PF00590">
    <property type="entry name" value="TP_methylase"/>
    <property type="match status" value="1"/>
</dbReference>
<comment type="caution">
    <text evidence="7">The sequence shown here is derived from an EMBL/GenBank/DDBJ whole genome shotgun (WGS) entry which is preliminary data.</text>
</comment>